<gene>
    <name evidence="2" type="ORF">WAE58_14095</name>
</gene>
<organism evidence="2 3">
    <name type="scientific">Pedobacter panaciterrae</name>
    <dbReference type="NCBI Taxonomy" id="363849"/>
    <lineage>
        <taxon>Bacteria</taxon>
        <taxon>Pseudomonadati</taxon>
        <taxon>Bacteroidota</taxon>
        <taxon>Sphingobacteriia</taxon>
        <taxon>Sphingobacteriales</taxon>
        <taxon>Sphingobacteriaceae</taxon>
        <taxon>Pedobacter</taxon>
    </lineage>
</organism>
<accession>A0ABU8NQ16</accession>
<reference evidence="2 3" key="1">
    <citation type="submission" date="2024-03" db="EMBL/GenBank/DDBJ databases">
        <title>Sequence of Lycoming College Course Isolates.</title>
        <authorList>
            <person name="Plotts O."/>
            <person name="Newman J."/>
        </authorList>
    </citation>
    <scope>NUCLEOTIDE SEQUENCE [LARGE SCALE GENOMIC DNA]</scope>
    <source>
        <strain evidence="2 3">CJB-3</strain>
    </source>
</reference>
<evidence type="ECO:0000313" key="3">
    <source>
        <dbReference type="Proteomes" id="UP001378956"/>
    </source>
</evidence>
<protein>
    <submittedName>
        <fullName evidence="2">Uncharacterized protein</fullName>
    </submittedName>
</protein>
<feature type="region of interest" description="Disordered" evidence="1">
    <location>
        <begin position="1"/>
        <end position="20"/>
    </location>
</feature>
<name>A0ABU8NQ16_9SPHI</name>
<dbReference type="Proteomes" id="UP001378956">
    <property type="component" value="Unassembled WGS sequence"/>
</dbReference>
<dbReference type="EMBL" id="JBBEUB010000004">
    <property type="protein sequence ID" value="MEJ2903572.1"/>
    <property type="molecule type" value="Genomic_DNA"/>
</dbReference>
<comment type="caution">
    <text evidence="2">The sequence shown here is derived from an EMBL/GenBank/DDBJ whole genome shotgun (WGS) entry which is preliminary data.</text>
</comment>
<evidence type="ECO:0000313" key="2">
    <source>
        <dbReference type="EMBL" id="MEJ2903572.1"/>
    </source>
</evidence>
<evidence type="ECO:0000256" key="1">
    <source>
        <dbReference type="SAM" id="MobiDB-lite"/>
    </source>
</evidence>
<keyword evidence="3" id="KW-1185">Reference proteome</keyword>
<proteinExistence type="predicted"/>
<sequence length="209" mass="22994">METNHNNDPGASHVPEQQNGTEMNAVEKVELASVAEAVDFFKIVKERLLDINQWAKIAGTEMSNFYLTDSSGHQVSRFAIDGDHIKIDIPGPGTVAGKGYDWVRIEQIITEELDGAEVLSITVRPSANPLNDKEDTAHFLTDEATSTFQVKRMGNTVSAEEHGRNEMPNTGTDNTLDNIRNVFVGWGAKIGLSYPQWKALVKGLLSIRA</sequence>
<dbReference type="RefSeq" id="WP_172660109.1">
    <property type="nucleotide sequence ID" value="NZ_CBFGNQ010000015.1"/>
</dbReference>